<evidence type="ECO:0000313" key="1">
    <source>
        <dbReference type="EMBL" id="KAK4027189.1"/>
    </source>
</evidence>
<gene>
    <name evidence="1" type="ORF">OUZ56_016201</name>
</gene>
<accession>A0ABR0APX8</accession>
<reference evidence="1 2" key="1">
    <citation type="journal article" date="2023" name="Nucleic Acids Res.">
        <title>The hologenome of Daphnia magna reveals possible DNA methylation and microbiome-mediated evolution of the host genome.</title>
        <authorList>
            <person name="Chaturvedi A."/>
            <person name="Li X."/>
            <person name="Dhandapani V."/>
            <person name="Marshall H."/>
            <person name="Kissane S."/>
            <person name="Cuenca-Cambronero M."/>
            <person name="Asole G."/>
            <person name="Calvet F."/>
            <person name="Ruiz-Romero M."/>
            <person name="Marangio P."/>
            <person name="Guigo R."/>
            <person name="Rago D."/>
            <person name="Mirbahai L."/>
            <person name="Eastwood N."/>
            <person name="Colbourne J.K."/>
            <person name="Zhou J."/>
            <person name="Mallon E."/>
            <person name="Orsini L."/>
        </authorList>
    </citation>
    <scope>NUCLEOTIDE SEQUENCE [LARGE SCALE GENOMIC DNA]</scope>
    <source>
        <strain evidence="1">LRV0_1</strain>
    </source>
</reference>
<evidence type="ECO:0000313" key="2">
    <source>
        <dbReference type="Proteomes" id="UP001234178"/>
    </source>
</evidence>
<protein>
    <submittedName>
        <fullName evidence="1">Uncharacterized protein</fullName>
    </submittedName>
</protein>
<name>A0ABR0APX8_9CRUS</name>
<proteinExistence type="predicted"/>
<dbReference type="EMBL" id="JAOYFB010000038">
    <property type="protein sequence ID" value="KAK4027189.1"/>
    <property type="molecule type" value="Genomic_DNA"/>
</dbReference>
<organism evidence="1 2">
    <name type="scientific">Daphnia magna</name>
    <dbReference type="NCBI Taxonomy" id="35525"/>
    <lineage>
        <taxon>Eukaryota</taxon>
        <taxon>Metazoa</taxon>
        <taxon>Ecdysozoa</taxon>
        <taxon>Arthropoda</taxon>
        <taxon>Crustacea</taxon>
        <taxon>Branchiopoda</taxon>
        <taxon>Diplostraca</taxon>
        <taxon>Cladocera</taxon>
        <taxon>Anomopoda</taxon>
        <taxon>Daphniidae</taxon>
        <taxon>Daphnia</taxon>
    </lineage>
</organism>
<keyword evidence="2" id="KW-1185">Reference proteome</keyword>
<sequence length="127" mass="13862">MVANSFLISIPGWMGDESGDLEVTGPAFEAQNLQASTSMDSISATDYESEMVEVEIYDPMWRILEEIGVDLTDISFEDYDVSGGFEDVPASLELLRSNCVAHTLQPVIKDGLKALKGNGDKVVERIS</sequence>
<dbReference type="Proteomes" id="UP001234178">
    <property type="component" value="Unassembled WGS sequence"/>
</dbReference>
<comment type="caution">
    <text evidence="1">The sequence shown here is derived from an EMBL/GenBank/DDBJ whole genome shotgun (WGS) entry which is preliminary data.</text>
</comment>